<gene>
    <name evidence="2" type="ORF">JM946_03675</name>
</gene>
<organism evidence="2 3">
    <name type="scientific">Steroidobacter gossypii</name>
    <dbReference type="NCBI Taxonomy" id="2805490"/>
    <lineage>
        <taxon>Bacteria</taxon>
        <taxon>Pseudomonadati</taxon>
        <taxon>Pseudomonadota</taxon>
        <taxon>Gammaproteobacteria</taxon>
        <taxon>Steroidobacterales</taxon>
        <taxon>Steroidobacteraceae</taxon>
        <taxon>Steroidobacter</taxon>
    </lineage>
</organism>
<dbReference type="Proteomes" id="UP000661077">
    <property type="component" value="Unassembled WGS sequence"/>
</dbReference>
<evidence type="ECO:0000313" key="3">
    <source>
        <dbReference type="Proteomes" id="UP000661077"/>
    </source>
</evidence>
<sequence length="100" mass="10570">MIKAKIVTGAILLASSLGALADTYNFDSISKVSYNTGLGMQLTGVLVDDTAPTTIVSQNSHVSTRCDSMVAEMLKNPGAYTLSVTLNLTAPQRACRWSTT</sequence>
<dbReference type="RefSeq" id="WP_203165778.1">
    <property type="nucleotide sequence ID" value="NZ_JAEVLS010000001.1"/>
</dbReference>
<proteinExistence type="predicted"/>
<feature type="signal peptide" evidence="1">
    <location>
        <begin position="1"/>
        <end position="21"/>
    </location>
</feature>
<keyword evidence="1" id="KW-0732">Signal</keyword>
<evidence type="ECO:0000256" key="1">
    <source>
        <dbReference type="SAM" id="SignalP"/>
    </source>
</evidence>
<name>A0ABS1WS69_9GAMM</name>
<dbReference type="EMBL" id="JAEVLS010000001">
    <property type="protein sequence ID" value="MBM0103824.1"/>
    <property type="molecule type" value="Genomic_DNA"/>
</dbReference>
<feature type="chain" id="PRO_5045519950" evidence="1">
    <location>
        <begin position="22"/>
        <end position="100"/>
    </location>
</feature>
<accession>A0ABS1WS69</accession>
<keyword evidence="3" id="KW-1185">Reference proteome</keyword>
<evidence type="ECO:0000313" key="2">
    <source>
        <dbReference type="EMBL" id="MBM0103824.1"/>
    </source>
</evidence>
<comment type="caution">
    <text evidence="2">The sequence shown here is derived from an EMBL/GenBank/DDBJ whole genome shotgun (WGS) entry which is preliminary data.</text>
</comment>
<protein>
    <submittedName>
        <fullName evidence="2">Uncharacterized protein</fullName>
    </submittedName>
</protein>
<reference evidence="2 3" key="1">
    <citation type="journal article" date="2021" name="Int. J. Syst. Evol. Microbiol.">
        <title>Steroidobacter gossypii sp. nov., isolated from soil of cotton cropping field.</title>
        <authorList>
            <person name="Huang R."/>
            <person name="Yang S."/>
            <person name="Zhen C."/>
            <person name="Liu W."/>
        </authorList>
    </citation>
    <scope>NUCLEOTIDE SEQUENCE [LARGE SCALE GENOMIC DNA]</scope>
    <source>
        <strain evidence="2 3">S1-65</strain>
    </source>
</reference>